<dbReference type="RefSeq" id="XP_025426841.1">
    <property type="nucleotide sequence ID" value="XM_025577703.1"/>
</dbReference>
<sequence>MASLGRVDSHLSLAASYWGFQVRADSGLNAETGIDHQTKVLKALKVAHGRSSSCAQTATVIIEIDHTEQFGKLSSCQ</sequence>
<accession>A0A318Z1R1</accession>
<reference evidence="1 2" key="1">
    <citation type="submission" date="2016-12" db="EMBL/GenBank/DDBJ databases">
        <title>The genomes of Aspergillus section Nigri reveals drivers in fungal speciation.</title>
        <authorList>
            <consortium name="DOE Joint Genome Institute"/>
            <person name="Vesth T.C."/>
            <person name="Nybo J."/>
            <person name="Theobald S."/>
            <person name="Brandl J."/>
            <person name="Frisvad J.C."/>
            <person name="Nielsen K.F."/>
            <person name="Lyhne E.K."/>
            <person name="Kogle M.E."/>
            <person name="Kuo A."/>
            <person name="Riley R."/>
            <person name="Clum A."/>
            <person name="Nolan M."/>
            <person name="Lipzen A."/>
            <person name="Salamov A."/>
            <person name="Henrissat B."/>
            <person name="Wiebenga A."/>
            <person name="De Vries R.P."/>
            <person name="Grigoriev I.V."/>
            <person name="Mortensen U.H."/>
            <person name="Andersen M.R."/>
            <person name="Baker S.E."/>
        </authorList>
    </citation>
    <scope>NUCLEOTIDE SEQUENCE [LARGE SCALE GENOMIC DNA]</scope>
    <source>
        <strain evidence="1 2">JOP 1030-1</strain>
    </source>
</reference>
<organism evidence="1 2">
    <name type="scientific">Aspergillus saccharolyticus JOP 1030-1</name>
    <dbReference type="NCBI Taxonomy" id="1450539"/>
    <lineage>
        <taxon>Eukaryota</taxon>
        <taxon>Fungi</taxon>
        <taxon>Dikarya</taxon>
        <taxon>Ascomycota</taxon>
        <taxon>Pezizomycotina</taxon>
        <taxon>Eurotiomycetes</taxon>
        <taxon>Eurotiomycetidae</taxon>
        <taxon>Eurotiales</taxon>
        <taxon>Aspergillaceae</taxon>
        <taxon>Aspergillus</taxon>
        <taxon>Aspergillus subgen. Circumdati</taxon>
    </lineage>
</organism>
<dbReference type="EMBL" id="KZ821275">
    <property type="protein sequence ID" value="PYH40859.1"/>
    <property type="molecule type" value="Genomic_DNA"/>
</dbReference>
<name>A0A318Z1R1_9EURO</name>
<dbReference type="AlphaFoldDB" id="A0A318Z1R1"/>
<evidence type="ECO:0000313" key="2">
    <source>
        <dbReference type="Proteomes" id="UP000248349"/>
    </source>
</evidence>
<protein>
    <submittedName>
        <fullName evidence="1">Uncharacterized protein</fullName>
    </submittedName>
</protein>
<dbReference type="GeneID" id="37078932"/>
<gene>
    <name evidence="1" type="ORF">BP01DRAFT_386963</name>
</gene>
<keyword evidence="2" id="KW-1185">Reference proteome</keyword>
<proteinExistence type="predicted"/>
<dbReference type="Proteomes" id="UP000248349">
    <property type="component" value="Unassembled WGS sequence"/>
</dbReference>
<evidence type="ECO:0000313" key="1">
    <source>
        <dbReference type="EMBL" id="PYH40859.1"/>
    </source>
</evidence>